<dbReference type="Pfam" id="PF02517">
    <property type="entry name" value="Rce1-like"/>
    <property type="match status" value="1"/>
</dbReference>
<keyword evidence="1" id="KW-1133">Transmembrane helix</keyword>
<comment type="caution">
    <text evidence="3">The sequence shown here is derived from an EMBL/GenBank/DDBJ whole genome shotgun (WGS) entry which is preliminary data.</text>
</comment>
<gene>
    <name evidence="3" type="ORF">A2785_01985</name>
</gene>
<evidence type="ECO:0000313" key="3">
    <source>
        <dbReference type="EMBL" id="OGY17021.1"/>
    </source>
</evidence>
<dbReference type="EMBL" id="MHCI01000007">
    <property type="protein sequence ID" value="OGY17021.1"/>
    <property type="molecule type" value="Genomic_DNA"/>
</dbReference>
<keyword evidence="1" id="KW-0812">Transmembrane</keyword>
<keyword evidence="1" id="KW-0472">Membrane</keyword>
<evidence type="ECO:0000259" key="2">
    <source>
        <dbReference type="Pfam" id="PF02517"/>
    </source>
</evidence>
<evidence type="ECO:0000256" key="1">
    <source>
        <dbReference type="SAM" id="Phobius"/>
    </source>
</evidence>
<dbReference type="Proteomes" id="UP000179069">
    <property type="component" value="Unassembled WGS sequence"/>
</dbReference>
<name>A0A1G1VNQ8_9BACT</name>
<feature type="transmembrane region" description="Helical" evidence="1">
    <location>
        <begin position="207"/>
        <end position="224"/>
    </location>
</feature>
<dbReference type="InterPro" id="IPR003675">
    <property type="entry name" value="Rce1/LyrA-like_dom"/>
</dbReference>
<reference evidence="3 4" key="1">
    <citation type="journal article" date="2016" name="Nat. Commun.">
        <title>Thousands of microbial genomes shed light on interconnected biogeochemical processes in an aquifer system.</title>
        <authorList>
            <person name="Anantharaman K."/>
            <person name="Brown C.T."/>
            <person name="Hug L.A."/>
            <person name="Sharon I."/>
            <person name="Castelle C.J."/>
            <person name="Probst A.J."/>
            <person name="Thomas B.C."/>
            <person name="Singh A."/>
            <person name="Wilkins M.J."/>
            <person name="Karaoz U."/>
            <person name="Brodie E.L."/>
            <person name="Williams K.H."/>
            <person name="Hubbard S.S."/>
            <person name="Banfield J.F."/>
        </authorList>
    </citation>
    <scope>NUCLEOTIDE SEQUENCE [LARGE SCALE GENOMIC DNA]</scope>
</reference>
<dbReference type="GO" id="GO:0004175">
    <property type="term" value="F:endopeptidase activity"/>
    <property type="evidence" value="ECO:0007669"/>
    <property type="project" value="UniProtKB-ARBA"/>
</dbReference>
<accession>A0A1G1VNQ8</accession>
<feature type="transmembrane region" description="Helical" evidence="1">
    <location>
        <begin position="154"/>
        <end position="174"/>
    </location>
</feature>
<protein>
    <recommendedName>
        <fullName evidence="2">CAAX prenyl protease 2/Lysostaphin resistance protein A-like domain-containing protein</fullName>
    </recommendedName>
</protein>
<organism evidence="3 4">
    <name type="scientific">Candidatus Chisholmbacteria bacterium RIFCSPHIGHO2_01_FULL_49_18</name>
    <dbReference type="NCBI Taxonomy" id="1797590"/>
    <lineage>
        <taxon>Bacteria</taxon>
        <taxon>Candidatus Chisholmiibacteriota</taxon>
    </lineage>
</organism>
<dbReference type="AlphaFoldDB" id="A0A1G1VNQ8"/>
<feature type="transmembrane region" description="Helical" evidence="1">
    <location>
        <begin position="12"/>
        <end position="30"/>
    </location>
</feature>
<evidence type="ECO:0000313" key="4">
    <source>
        <dbReference type="Proteomes" id="UP000179069"/>
    </source>
</evidence>
<feature type="transmembrane region" description="Helical" evidence="1">
    <location>
        <begin position="180"/>
        <end position="200"/>
    </location>
</feature>
<feature type="transmembrane region" description="Helical" evidence="1">
    <location>
        <begin position="36"/>
        <end position="60"/>
    </location>
</feature>
<proteinExistence type="predicted"/>
<feature type="transmembrane region" description="Helical" evidence="1">
    <location>
        <begin position="81"/>
        <end position="101"/>
    </location>
</feature>
<sequence>MQEDPSYQHIKLLRRALMVYAVIFILWGLYRLLFRFPVFIEELVFKPIIFLLPVFSVLAGEGKSWRSFAKSFGLNKQGISLSIYYGLTLGVVYIMAVRLGGYVFSQQPTDHQFSISAAGFMNLVLLSLVTASWEQLVFSGFLLLRFMRALNDEWASASLSALLFTLLHLPILVFESHAPFVLTAIQLLLFFLVGFGNAVLMLRTRNILAPILSHTFWAMAVGLFA</sequence>
<dbReference type="GO" id="GO:0080120">
    <property type="term" value="P:CAAX-box protein maturation"/>
    <property type="evidence" value="ECO:0007669"/>
    <property type="project" value="UniProtKB-ARBA"/>
</dbReference>
<feature type="domain" description="CAAX prenyl protease 2/Lysostaphin resistance protein A-like" evidence="2">
    <location>
        <begin position="120"/>
        <end position="218"/>
    </location>
</feature>
<feature type="transmembrane region" description="Helical" evidence="1">
    <location>
        <begin position="113"/>
        <end position="133"/>
    </location>
</feature>